<dbReference type="Gene3D" id="3.40.605.10">
    <property type="entry name" value="Aldehyde Dehydrogenase, Chain A, domain 1"/>
    <property type="match status" value="1"/>
</dbReference>
<dbReference type="Pfam" id="PF00171">
    <property type="entry name" value="Aldedh"/>
    <property type="match status" value="1"/>
</dbReference>
<dbReference type="AlphaFoldDB" id="A0A1M5TCD6"/>
<organism evidence="3 4">
    <name type="scientific">Clostridium collagenovorans DSM 3089</name>
    <dbReference type="NCBI Taxonomy" id="1121306"/>
    <lineage>
        <taxon>Bacteria</taxon>
        <taxon>Bacillati</taxon>
        <taxon>Bacillota</taxon>
        <taxon>Clostridia</taxon>
        <taxon>Eubacteriales</taxon>
        <taxon>Clostridiaceae</taxon>
        <taxon>Clostridium</taxon>
    </lineage>
</organism>
<dbReference type="STRING" id="1121306.SAMN02745196_00519"/>
<dbReference type="GO" id="GO:0016620">
    <property type="term" value="F:oxidoreductase activity, acting on the aldehyde or oxo group of donors, NAD or NADP as acceptor"/>
    <property type="evidence" value="ECO:0007669"/>
    <property type="project" value="InterPro"/>
</dbReference>
<dbReference type="PANTHER" id="PTHR11699">
    <property type="entry name" value="ALDEHYDE DEHYDROGENASE-RELATED"/>
    <property type="match status" value="1"/>
</dbReference>
<dbReference type="CDD" id="cd07122">
    <property type="entry name" value="ALDH_F20_ACDH"/>
    <property type="match status" value="1"/>
</dbReference>
<dbReference type="NCBIfam" id="TIGR02518">
    <property type="entry name" value="EutH_ACDH"/>
    <property type="match status" value="1"/>
</dbReference>
<keyword evidence="1" id="KW-0560">Oxidoreductase</keyword>
<proteinExistence type="predicted"/>
<evidence type="ECO:0000259" key="2">
    <source>
        <dbReference type="Pfam" id="PF00171"/>
    </source>
</evidence>
<dbReference type="InterPro" id="IPR013357">
    <property type="entry name" value="Acetaldehyde_DH_acetylating"/>
</dbReference>
<reference evidence="3 4" key="1">
    <citation type="submission" date="2016-11" db="EMBL/GenBank/DDBJ databases">
        <authorList>
            <person name="Jaros S."/>
            <person name="Januszkiewicz K."/>
            <person name="Wedrychowicz H."/>
        </authorList>
    </citation>
    <scope>NUCLEOTIDE SEQUENCE [LARGE SCALE GENOMIC DNA]</scope>
    <source>
        <strain evidence="3 4">DSM 3089</strain>
    </source>
</reference>
<evidence type="ECO:0000256" key="1">
    <source>
        <dbReference type="ARBA" id="ARBA00023002"/>
    </source>
</evidence>
<accession>A0A1M5TCD6</accession>
<evidence type="ECO:0000313" key="3">
    <source>
        <dbReference type="EMBL" id="SHH48378.1"/>
    </source>
</evidence>
<name>A0A1M5TCD6_9CLOT</name>
<keyword evidence="4" id="KW-1185">Reference proteome</keyword>
<dbReference type="Gene3D" id="3.40.309.10">
    <property type="entry name" value="Aldehyde Dehydrogenase, Chain A, domain 2"/>
    <property type="match status" value="1"/>
</dbReference>
<dbReference type="SUPFAM" id="SSF53720">
    <property type="entry name" value="ALDH-like"/>
    <property type="match status" value="1"/>
</dbReference>
<protein>
    <submittedName>
        <fullName evidence="3">Acetaldehyde dehydrogenase</fullName>
    </submittedName>
</protein>
<dbReference type="InterPro" id="IPR015590">
    <property type="entry name" value="Aldehyde_DH_dom"/>
</dbReference>
<gene>
    <name evidence="3" type="ORF">SAMN02745196_00519</name>
</gene>
<dbReference type="RefSeq" id="WP_072829752.1">
    <property type="nucleotide sequence ID" value="NZ_FQXP01000003.1"/>
</dbReference>
<evidence type="ECO:0000313" key="4">
    <source>
        <dbReference type="Proteomes" id="UP000184526"/>
    </source>
</evidence>
<sequence>MEMIDRDLLSIQETRMLISKAKKAQEIYKNFSQEQVDAVVTAMAKAVEKEAVRLAKMANEETGFGRWEDKVIKNKFASNVVYDHIINTKTVGIIKDDKENKVMDVAVPVGVVAGLIPSTNPTSTTIYKTLISLKAGNGIVVSPHPNAKNCIIETAKILNEAAIKAGAPEGLIGCITIPSLEGTNELMKNRDTSLILATGGEAMVHAAYSSGTPAIGVGPGNGPAFIEKTADVKLAVKRILDSKTFDNGVICASEQSIVVEESMKETVIAELKAQGAYFLNAEESDKLGKFILRPNGTMNPQIVGKDVKTLAKLANLESVPSSARVLISEQCTVGKDNPYSREKLTTILAFYTVKSVDEALELSSKILMNEGKGHTFCIHTNDEEIVKKFALKIPVSRMLVNTPGALGGIGGSTGLVPALTLGCGAIGGSATSANVGPLDLIDIKKVTYGLRELEDIKGTAAAATTACTEIPEEYLEMIINKVVEKLASSLK</sequence>
<dbReference type="OrthoDB" id="9804734at2"/>
<dbReference type="InterPro" id="IPR016162">
    <property type="entry name" value="Ald_DH_N"/>
</dbReference>
<dbReference type="EMBL" id="FQXP01000003">
    <property type="protein sequence ID" value="SHH48378.1"/>
    <property type="molecule type" value="Genomic_DNA"/>
</dbReference>
<feature type="domain" description="Aldehyde dehydrogenase" evidence="2">
    <location>
        <begin position="14"/>
        <end position="276"/>
    </location>
</feature>
<dbReference type="InterPro" id="IPR016163">
    <property type="entry name" value="Ald_DH_C"/>
</dbReference>
<dbReference type="InterPro" id="IPR016161">
    <property type="entry name" value="Ald_DH/histidinol_DH"/>
</dbReference>
<dbReference type="Proteomes" id="UP000184526">
    <property type="component" value="Unassembled WGS sequence"/>
</dbReference>